<dbReference type="PATRIC" id="fig|128780.6.peg.2441"/>
<feature type="transmembrane region" description="Helical" evidence="1">
    <location>
        <begin position="149"/>
        <end position="171"/>
    </location>
</feature>
<reference evidence="2 3" key="1">
    <citation type="journal article" date="2015" name="Genome Announc.">
        <title>Complete Genome Sequencing of Stenotrophomonas acidaminiphila ZAC14D2_NAIMI4_2, a Multidrug-Resistant Strain Isolated from Sediments of a Polluted River in Mexico, Uncovers New Antibiotic Resistance Genes and a Novel Class-II Lasso Peptide Biosynthesis Gene Cluster.</title>
        <authorList>
            <person name="Vinuesa P."/>
            <person name="Ochoa-Sanchez L.E."/>
        </authorList>
    </citation>
    <scope>NUCLEOTIDE SEQUENCE [LARGE SCALE GENOMIC DNA]</scope>
    <source>
        <strain evidence="2 3">ZAC14D2_NAIMI4_2</strain>
    </source>
</reference>
<proteinExistence type="predicted"/>
<dbReference type="EMBL" id="CP012900">
    <property type="protein sequence ID" value="ALJ28788.1"/>
    <property type="molecule type" value="Genomic_DNA"/>
</dbReference>
<dbReference type="InterPro" id="IPR009339">
    <property type="entry name" value="DUF998"/>
</dbReference>
<sequence length="198" mass="20851">MVWKQMARWAGPASVAIWLVALAVFGARLPFYDQMRHPVSLLGATGVPGAGSFNALGFVLPGLLAALAALGLVLRMPATASRPLRVAGQMLLLAGLAFAAMGVFPLDALDIENRASQAHASVWLLWLVAFCGGAAMLRVGAARDAAWRPVATLAVACAVWMLCSAFVFGSVMPVAMAQRLAFLGWALWLALLARLAPR</sequence>
<keyword evidence="1" id="KW-1133">Transmembrane helix</keyword>
<protein>
    <submittedName>
        <fullName evidence="2">Transmembrane protein</fullName>
    </submittedName>
</protein>
<organism evidence="2 3">
    <name type="scientific">Stenotrophomonas acidaminiphila</name>
    <dbReference type="NCBI Taxonomy" id="128780"/>
    <lineage>
        <taxon>Bacteria</taxon>
        <taxon>Pseudomonadati</taxon>
        <taxon>Pseudomonadota</taxon>
        <taxon>Gammaproteobacteria</taxon>
        <taxon>Lysobacterales</taxon>
        <taxon>Lysobacteraceae</taxon>
        <taxon>Stenotrophomonas</taxon>
    </lineage>
</organism>
<evidence type="ECO:0000313" key="3">
    <source>
        <dbReference type="Proteomes" id="UP000061010"/>
    </source>
</evidence>
<name>A0A0S1B1B5_9GAMM</name>
<feature type="transmembrane region" description="Helical" evidence="1">
    <location>
        <begin position="177"/>
        <end position="196"/>
    </location>
</feature>
<keyword evidence="3" id="KW-1185">Reference proteome</keyword>
<keyword evidence="1" id="KW-0472">Membrane</keyword>
<dbReference type="KEGG" id="sacz:AOT14_24230"/>
<dbReference type="AlphaFoldDB" id="A0A0S1B1B5"/>
<dbReference type="Proteomes" id="UP000061010">
    <property type="component" value="Chromosome"/>
</dbReference>
<evidence type="ECO:0000256" key="1">
    <source>
        <dbReference type="SAM" id="Phobius"/>
    </source>
</evidence>
<feature type="transmembrane region" description="Helical" evidence="1">
    <location>
        <begin position="50"/>
        <end position="74"/>
    </location>
</feature>
<evidence type="ECO:0000313" key="2">
    <source>
        <dbReference type="EMBL" id="ALJ28788.1"/>
    </source>
</evidence>
<dbReference type="Pfam" id="PF06197">
    <property type="entry name" value="DUF998"/>
    <property type="match status" value="1"/>
</dbReference>
<feature type="transmembrane region" description="Helical" evidence="1">
    <location>
        <begin position="86"/>
        <end position="106"/>
    </location>
</feature>
<gene>
    <name evidence="2" type="ORF">AOT14_24230</name>
</gene>
<accession>A0A0S1B1B5</accession>
<feature type="transmembrane region" description="Helical" evidence="1">
    <location>
        <begin position="118"/>
        <end position="137"/>
    </location>
</feature>
<keyword evidence="1 2" id="KW-0812">Transmembrane</keyword>